<keyword evidence="2" id="KW-1185">Reference proteome</keyword>
<sequence>MCRELSENQAVGRALLPGIGGYSELPLAHTGSLSGKSARPTAGCRFSCFTTAEYIKKQKAV</sequence>
<evidence type="ECO:0000313" key="2">
    <source>
        <dbReference type="Proteomes" id="UP000198238"/>
    </source>
</evidence>
<dbReference type="AlphaFoldDB" id="A0A220S1W8"/>
<gene>
    <name evidence="1" type="ORF">BG910_06740</name>
</gene>
<organism evidence="1 2">
    <name type="scientific">Neisseria chenwenguii</name>
    <dbReference type="NCBI Taxonomy" id="1853278"/>
    <lineage>
        <taxon>Bacteria</taxon>
        <taxon>Pseudomonadati</taxon>
        <taxon>Pseudomonadota</taxon>
        <taxon>Betaproteobacteria</taxon>
        <taxon>Neisseriales</taxon>
        <taxon>Neisseriaceae</taxon>
        <taxon>Neisseria</taxon>
    </lineage>
</organism>
<evidence type="ECO:0000313" key="1">
    <source>
        <dbReference type="EMBL" id="ASK27481.1"/>
    </source>
</evidence>
<reference evidence="1 2" key="1">
    <citation type="submission" date="2017-06" db="EMBL/GenBank/DDBJ databases">
        <title>Neisseria chenwenguii sp. nov., isolated from the intestinal contents of Tibetan Plateau Pika in Yushu, Qinghai Province, China.</title>
        <authorList>
            <person name="Zhang G."/>
        </authorList>
    </citation>
    <scope>NUCLEOTIDE SEQUENCE [LARGE SCALE GENOMIC DNA]</scope>
    <source>
        <strain evidence="1 2">10023</strain>
    </source>
</reference>
<proteinExistence type="predicted"/>
<protein>
    <submittedName>
        <fullName evidence="1">Uncharacterized protein</fullName>
    </submittedName>
</protein>
<dbReference type="Proteomes" id="UP000198238">
    <property type="component" value="Chromosome"/>
</dbReference>
<accession>A0A220S1W8</accession>
<dbReference type="EMBL" id="CP022278">
    <property type="protein sequence ID" value="ASK27481.1"/>
    <property type="molecule type" value="Genomic_DNA"/>
</dbReference>
<name>A0A220S1W8_9NEIS</name>
<dbReference type="KEGG" id="nei:BG910_06740"/>